<reference evidence="1 2" key="1">
    <citation type="submission" date="2018-04" db="EMBL/GenBank/DDBJ databases">
        <title>Adhaeribacter sp. HMF7616 genome sequencing and assembly.</title>
        <authorList>
            <person name="Kang H."/>
            <person name="Kang J."/>
            <person name="Cha I."/>
            <person name="Kim H."/>
            <person name="Joh K."/>
        </authorList>
    </citation>
    <scope>NUCLEOTIDE SEQUENCE [LARGE SCALE GENOMIC DNA]</scope>
    <source>
        <strain evidence="1 2">HMF7616</strain>
    </source>
</reference>
<keyword evidence="2" id="KW-1185">Reference proteome</keyword>
<dbReference type="Proteomes" id="UP000253919">
    <property type="component" value="Unassembled WGS sequence"/>
</dbReference>
<evidence type="ECO:0000313" key="1">
    <source>
        <dbReference type="EMBL" id="RDC63972.1"/>
    </source>
</evidence>
<dbReference type="AlphaFoldDB" id="A0A369QHS1"/>
<evidence type="ECO:0000313" key="2">
    <source>
        <dbReference type="Proteomes" id="UP000253919"/>
    </source>
</evidence>
<sequence>MVERLFFRWAGFQPAVLAASAITQLGMTMHSTFILNLCYALFDSNQLFTFQNEGNIF</sequence>
<proteinExistence type="predicted"/>
<gene>
    <name evidence="1" type="ORF">AHMF7616_02582</name>
</gene>
<organism evidence="1 2">
    <name type="scientific">Adhaeribacter pallidiroseus</name>
    <dbReference type="NCBI Taxonomy" id="2072847"/>
    <lineage>
        <taxon>Bacteria</taxon>
        <taxon>Pseudomonadati</taxon>
        <taxon>Bacteroidota</taxon>
        <taxon>Cytophagia</taxon>
        <taxon>Cytophagales</taxon>
        <taxon>Hymenobacteraceae</taxon>
        <taxon>Adhaeribacter</taxon>
    </lineage>
</organism>
<protein>
    <submittedName>
        <fullName evidence="1">Uncharacterized protein</fullName>
    </submittedName>
</protein>
<dbReference type="EMBL" id="QASA01000001">
    <property type="protein sequence ID" value="RDC63972.1"/>
    <property type="molecule type" value="Genomic_DNA"/>
</dbReference>
<accession>A0A369QHS1</accession>
<name>A0A369QHS1_9BACT</name>
<comment type="caution">
    <text evidence="1">The sequence shown here is derived from an EMBL/GenBank/DDBJ whole genome shotgun (WGS) entry which is preliminary data.</text>
</comment>